<reference evidence="1 2" key="1">
    <citation type="journal article" date="2018" name="Front. Plant Sci.">
        <title>Red Clover (Trifolium pratense) and Zigzag Clover (T. medium) - A Picture of Genomic Similarities and Differences.</title>
        <authorList>
            <person name="Dluhosova J."/>
            <person name="Istvanek J."/>
            <person name="Nedelnik J."/>
            <person name="Repkova J."/>
        </authorList>
    </citation>
    <scope>NUCLEOTIDE SEQUENCE [LARGE SCALE GENOMIC DNA]</scope>
    <source>
        <strain evidence="2">cv. 10/8</strain>
        <tissue evidence="1">Leaf</tissue>
    </source>
</reference>
<evidence type="ECO:0000313" key="1">
    <source>
        <dbReference type="EMBL" id="MCH98226.1"/>
    </source>
</evidence>
<dbReference type="AlphaFoldDB" id="A0A392NEC8"/>
<keyword evidence="2" id="KW-1185">Reference proteome</keyword>
<proteinExistence type="predicted"/>
<name>A0A392NEC8_9FABA</name>
<dbReference type="EMBL" id="LXQA010037056">
    <property type="protein sequence ID" value="MCH98226.1"/>
    <property type="molecule type" value="Genomic_DNA"/>
</dbReference>
<sequence>MVNKGFKRDLGFFWGFGGGSGGRHGGTAAGFLPAQWSAAGVLVVHDEHMNVFLRGRKRRERE</sequence>
<accession>A0A392NEC8</accession>
<evidence type="ECO:0000313" key="2">
    <source>
        <dbReference type="Proteomes" id="UP000265520"/>
    </source>
</evidence>
<protein>
    <submittedName>
        <fullName evidence="1">Uncharacterized protein</fullName>
    </submittedName>
</protein>
<dbReference type="Proteomes" id="UP000265520">
    <property type="component" value="Unassembled WGS sequence"/>
</dbReference>
<organism evidence="1 2">
    <name type="scientific">Trifolium medium</name>
    <dbReference type="NCBI Taxonomy" id="97028"/>
    <lineage>
        <taxon>Eukaryota</taxon>
        <taxon>Viridiplantae</taxon>
        <taxon>Streptophyta</taxon>
        <taxon>Embryophyta</taxon>
        <taxon>Tracheophyta</taxon>
        <taxon>Spermatophyta</taxon>
        <taxon>Magnoliopsida</taxon>
        <taxon>eudicotyledons</taxon>
        <taxon>Gunneridae</taxon>
        <taxon>Pentapetalae</taxon>
        <taxon>rosids</taxon>
        <taxon>fabids</taxon>
        <taxon>Fabales</taxon>
        <taxon>Fabaceae</taxon>
        <taxon>Papilionoideae</taxon>
        <taxon>50 kb inversion clade</taxon>
        <taxon>NPAAA clade</taxon>
        <taxon>Hologalegina</taxon>
        <taxon>IRL clade</taxon>
        <taxon>Trifolieae</taxon>
        <taxon>Trifolium</taxon>
    </lineage>
</organism>
<comment type="caution">
    <text evidence="1">The sequence shown here is derived from an EMBL/GenBank/DDBJ whole genome shotgun (WGS) entry which is preliminary data.</text>
</comment>